<accession>A0ABY1ZHB1</accession>
<keyword evidence="3 5" id="KW-0170">Cobalt</keyword>
<evidence type="ECO:0000256" key="1">
    <source>
        <dbReference type="ARBA" id="ARBA00022628"/>
    </source>
</evidence>
<keyword evidence="2 5" id="KW-0456">Lyase</keyword>
<comment type="pathway">
    <text evidence="5">Amine and polyamine degradation; ethanolamine degradation.</text>
</comment>
<dbReference type="Gene3D" id="1.10.30.40">
    <property type="entry name" value="Ethanolamine ammonia-lyase light chain (EutC), N-terminal domain"/>
    <property type="match status" value="1"/>
</dbReference>
<comment type="similarity">
    <text evidence="5">Belongs to the EutC family.</text>
</comment>
<keyword evidence="1 5" id="KW-0846">Cobalamin</keyword>
<sequence>MSDQPKPPVIDNPWRVLRQYTDARIGLGRAGISLPTSEMLEFQLAHARARDAVHFPLDVEPLLAELTALEDKHLTGLPMRLHSQSEDRFTYLQRPDLGRKLSEASRNEVAAAADDAGEAFDLALVVVDGLSSSAVQNNAVPFIRAFLADLEREPVDLKLAPITVVEQGRVAIGDEIGGALNARAVAVLIGERPGLSSPDSLGVYLTWNPRPGLNDADRNCISNVRPAGLRFESASQRLLYLVREAFRLKLSGVGLKDRTEEAAVVDASSDNKNFLTN</sequence>
<dbReference type="HAMAP" id="MF_00601">
    <property type="entry name" value="EutC"/>
    <property type="match status" value="1"/>
</dbReference>
<reference evidence="6 7" key="1">
    <citation type="submission" date="2019-02" db="EMBL/GenBank/DDBJ databases">
        <title>Marinobacter halodurans sp. nov., a marine bacterium isolated from sea tidal flat.</title>
        <authorList>
            <person name="Yoo Y."/>
            <person name="Lee D.W."/>
            <person name="Kim B.S."/>
            <person name="Kim J.-J."/>
        </authorList>
    </citation>
    <scope>NUCLEOTIDE SEQUENCE [LARGE SCALE GENOMIC DNA]</scope>
    <source>
        <strain evidence="6 7">YJ-S3-2</strain>
    </source>
</reference>
<evidence type="ECO:0000313" key="6">
    <source>
        <dbReference type="EMBL" id="TBW48866.1"/>
    </source>
</evidence>
<dbReference type="PANTHER" id="PTHR39330:SF1">
    <property type="entry name" value="ETHANOLAMINE AMMONIA-LYASE SMALL SUBUNIT"/>
    <property type="match status" value="1"/>
</dbReference>
<dbReference type="NCBIfam" id="NF003971">
    <property type="entry name" value="PRK05465.1"/>
    <property type="match status" value="1"/>
</dbReference>
<keyword evidence="7" id="KW-1185">Reference proteome</keyword>
<dbReference type="Pfam" id="PF05985">
    <property type="entry name" value="EutC"/>
    <property type="match status" value="1"/>
</dbReference>
<evidence type="ECO:0000256" key="4">
    <source>
        <dbReference type="ARBA" id="ARBA00024446"/>
    </source>
</evidence>
<comment type="subunit">
    <text evidence="5">The basic unit is a heterodimer which dimerizes to form tetramers. The heterotetramers trimerize; 6 large subunits form a core ring with 6 small subunits projecting outwards.</text>
</comment>
<proteinExistence type="inferred from homology"/>
<dbReference type="InterPro" id="IPR042251">
    <property type="entry name" value="EutC_C"/>
</dbReference>
<dbReference type="Gene3D" id="3.40.50.11240">
    <property type="entry name" value="Ethanolamine ammonia-lyase light chain (EutC)"/>
    <property type="match status" value="1"/>
</dbReference>
<gene>
    <name evidence="5" type="primary">eutC</name>
    <name evidence="6" type="ORF">EZI54_20675</name>
</gene>
<dbReference type="EC" id="4.3.1.7" evidence="5"/>
<dbReference type="InterPro" id="IPR042255">
    <property type="entry name" value="EutC_N"/>
</dbReference>
<evidence type="ECO:0000313" key="7">
    <source>
        <dbReference type="Proteomes" id="UP000313645"/>
    </source>
</evidence>
<comment type="catalytic activity">
    <reaction evidence="5">
        <text>ethanolamine = acetaldehyde + NH4(+)</text>
        <dbReference type="Rhea" id="RHEA:15313"/>
        <dbReference type="ChEBI" id="CHEBI:15343"/>
        <dbReference type="ChEBI" id="CHEBI:28938"/>
        <dbReference type="ChEBI" id="CHEBI:57603"/>
        <dbReference type="EC" id="4.3.1.7"/>
    </reaction>
</comment>
<comment type="cofactor">
    <cofactor evidence="5">
        <name>adenosylcob(III)alamin</name>
        <dbReference type="ChEBI" id="CHEBI:18408"/>
    </cofactor>
    <text evidence="5">Binds between the large and small subunits.</text>
</comment>
<comment type="subcellular location">
    <subcellularLocation>
        <location evidence="5">Bacterial microcompartment</location>
    </subcellularLocation>
</comment>
<dbReference type="EMBL" id="SJDL01000045">
    <property type="protein sequence ID" value="TBW48866.1"/>
    <property type="molecule type" value="Genomic_DNA"/>
</dbReference>
<evidence type="ECO:0000256" key="5">
    <source>
        <dbReference type="HAMAP-Rule" id="MF_00601"/>
    </source>
</evidence>
<keyword evidence="4 5" id="KW-1283">Bacterial microcompartment</keyword>
<dbReference type="RefSeq" id="WP_131483795.1">
    <property type="nucleotide sequence ID" value="NZ_SJDL01000045.1"/>
</dbReference>
<dbReference type="Proteomes" id="UP000313645">
    <property type="component" value="Unassembled WGS sequence"/>
</dbReference>
<name>A0ABY1ZHB1_9GAMM</name>
<dbReference type="InterPro" id="IPR009246">
    <property type="entry name" value="EutC"/>
</dbReference>
<evidence type="ECO:0000256" key="2">
    <source>
        <dbReference type="ARBA" id="ARBA00023239"/>
    </source>
</evidence>
<evidence type="ECO:0000256" key="3">
    <source>
        <dbReference type="ARBA" id="ARBA00023285"/>
    </source>
</evidence>
<protein>
    <recommendedName>
        <fullName evidence="5">Ethanolamine ammonia-lyase small subunit</fullName>
        <shortName evidence="5">EAL small subunit</shortName>
        <ecNumber evidence="5">4.3.1.7</ecNumber>
    </recommendedName>
</protein>
<dbReference type="PANTHER" id="PTHR39330">
    <property type="entry name" value="ETHANOLAMINE AMMONIA-LYASE LIGHT CHAIN"/>
    <property type="match status" value="1"/>
</dbReference>
<dbReference type="PIRSF" id="PIRSF018982">
    <property type="entry name" value="EutC"/>
    <property type="match status" value="1"/>
</dbReference>
<comment type="function">
    <text evidence="5">Catalyzes the deamination of various vicinal amino-alcohols to oxo compounds. Allows this organism to utilize ethanolamine as the sole source of nitrogen and carbon in the presence of external vitamin B12.</text>
</comment>
<organism evidence="6 7">
    <name type="scientific">Marinobacter halodurans</name>
    <dbReference type="NCBI Taxonomy" id="2528979"/>
    <lineage>
        <taxon>Bacteria</taxon>
        <taxon>Pseudomonadati</taxon>
        <taxon>Pseudomonadota</taxon>
        <taxon>Gammaproteobacteria</taxon>
        <taxon>Pseudomonadales</taxon>
        <taxon>Marinobacteraceae</taxon>
        <taxon>Marinobacter</taxon>
    </lineage>
</organism>
<feature type="binding site" evidence="5">
    <location>
        <position position="170"/>
    </location>
    <ligand>
        <name>adenosylcob(III)alamin</name>
        <dbReference type="ChEBI" id="CHEBI:18408"/>
    </ligand>
</feature>
<comment type="caution">
    <text evidence="6">The sequence shown here is derived from an EMBL/GenBank/DDBJ whole genome shotgun (WGS) entry which is preliminary data.</text>
</comment>
<feature type="binding site" evidence="5">
    <location>
        <position position="220"/>
    </location>
    <ligand>
        <name>adenosylcob(III)alamin</name>
        <dbReference type="ChEBI" id="CHEBI:18408"/>
    </ligand>
</feature>
<feature type="binding site" evidence="5">
    <location>
        <position position="191"/>
    </location>
    <ligand>
        <name>adenosylcob(III)alamin</name>
        <dbReference type="ChEBI" id="CHEBI:18408"/>
    </ligand>
</feature>